<dbReference type="Pfam" id="PF22451">
    <property type="entry name" value="NirdL-like_HTH"/>
    <property type="match status" value="2"/>
</dbReference>
<dbReference type="Pfam" id="PF17805">
    <property type="entry name" value="AsnC_trans_reg2"/>
    <property type="match status" value="2"/>
</dbReference>
<feature type="domain" description="Siroheme decarboxylase AsnC-like ligand binding" evidence="6">
    <location>
        <begin position="229"/>
        <end position="316"/>
    </location>
</feature>
<feature type="domain" description="Siroheme decarboxylase AsnC-like ligand binding" evidence="6">
    <location>
        <begin position="68"/>
        <end position="139"/>
    </location>
</feature>
<dbReference type="InterPro" id="IPR050684">
    <property type="entry name" value="HTH-Siroheme_Decarb"/>
</dbReference>
<comment type="pathway">
    <text evidence="2">Porphyrin-containing compound metabolism.</text>
</comment>
<proteinExistence type="inferred from homology"/>
<keyword evidence="1" id="KW-0456">Lyase</keyword>
<comment type="catalytic activity">
    <reaction evidence="5">
        <text>siroheme + 2 H(+) = 12,18-didecarboxysiroheme + 2 CO2</text>
        <dbReference type="Rhea" id="RHEA:19093"/>
        <dbReference type="ChEBI" id="CHEBI:15378"/>
        <dbReference type="ChEBI" id="CHEBI:16526"/>
        <dbReference type="ChEBI" id="CHEBI:60052"/>
        <dbReference type="ChEBI" id="CHEBI:140497"/>
        <dbReference type="EC" id="4.1.1.111"/>
    </reaction>
</comment>
<name>A0A8J7SCJ5_9RHOB</name>
<dbReference type="InterPro" id="IPR040523">
    <property type="entry name" value="AsnC_trans_reg2"/>
</dbReference>
<evidence type="ECO:0000256" key="2">
    <source>
        <dbReference type="ARBA" id="ARBA00023444"/>
    </source>
</evidence>
<feature type="domain" description="Siroheme decarboxylase NirL-like HTH" evidence="7">
    <location>
        <begin position="9"/>
        <end position="54"/>
    </location>
</feature>
<dbReference type="PANTHER" id="PTHR43413:SF1">
    <property type="entry name" value="SIROHEME DECARBOXYLASE NIRL SUBUNIT"/>
    <property type="match status" value="1"/>
</dbReference>
<dbReference type="Gene3D" id="3.30.70.3460">
    <property type="match status" value="2"/>
</dbReference>
<comment type="caution">
    <text evidence="8">The sequence shown here is derived from an EMBL/GenBank/DDBJ whole genome shotgun (WGS) entry which is preliminary data.</text>
</comment>
<dbReference type="InterPro" id="IPR053953">
    <property type="entry name" value="NirdL-like_HTH"/>
</dbReference>
<gene>
    <name evidence="8" type="ORF">H0I76_09715</name>
</gene>
<protein>
    <recommendedName>
        <fullName evidence="4">siroheme decarboxylase</fullName>
        <ecNumber evidence="4">4.1.1.111</ecNumber>
    </recommendedName>
</protein>
<dbReference type="RefSeq" id="WP_200609671.1">
    <property type="nucleotide sequence ID" value="NZ_JAEHHL010000005.1"/>
</dbReference>
<evidence type="ECO:0000259" key="6">
    <source>
        <dbReference type="Pfam" id="PF17805"/>
    </source>
</evidence>
<evidence type="ECO:0000256" key="1">
    <source>
        <dbReference type="ARBA" id="ARBA00023239"/>
    </source>
</evidence>
<dbReference type="EMBL" id="JAEHHL010000005">
    <property type="protein sequence ID" value="MBK0399467.1"/>
    <property type="molecule type" value="Genomic_DNA"/>
</dbReference>
<reference evidence="8" key="1">
    <citation type="submission" date="2020-12" db="EMBL/GenBank/DDBJ databases">
        <title>Bacterial taxonomy.</title>
        <authorList>
            <person name="Pan X."/>
        </authorList>
    </citation>
    <scope>NUCLEOTIDE SEQUENCE</scope>
    <source>
        <strain evidence="8">M0105</strain>
    </source>
</reference>
<dbReference type="Gene3D" id="1.10.10.10">
    <property type="entry name" value="Winged helix-like DNA-binding domain superfamily/Winged helix DNA-binding domain"/>
    <property type="match status" value="1"/>
</dbReference>
<evidence type="ECO:0000256" key="5">
    <source>
        <dbReference type="ARBA" id="ARBA00048470"/>
    </source>
</evidence>
<dbReference type="PANTHER" id="PTHR43413">
    <property type="entry name" value="TRANSCRIPTIONAL REGULATOR, ASNC FAMILY"/>
    <property type="match status" value="1"/>
</dbReference>
<evidence type="ECO:0000313" key="8">
    <source>
        <dbReference type="EMBL" id="MBK0399467.1"/>
    </source>
</evidence>
<dbReference type="AlphaFoldDB" id="A0A8J7SCJ5"/>
<keyword evidence="9" id="KW-1185">Reference proteome</keyword>
<sequence>MTLSLDPRDHALLNDWQRDLPLEPRPFARIGAATGMSESEVLSRLQRLNAAGAISRVGGTFRPNTAGASTLAAVAAPDWRIDEVAEAIGRLEGVNHSYLREHAYNLWFVATGPDRAHVDATLARVRSETGLGVLDLPLVRPFNVDLGFSLDAQKAAPAPRRVADGFVLEAGDAEILQALSEGLAIEPAPFAELAARLGRDEDAVIARIAALSAAGVLSRLGVIVRHRALGWRSNAMVVWQVPEADIPRAGPALAATPGVTLCYQRRTVEGVWPYSLYCMIHARSRAEAIATLERAAVAAGLEQTPHEVLFSLRCFKQTGALIARGSAASHSRGDAA</sequence>
<feature type="domain" description="Siroheme decarboxylase NirL-like HTH" evidence="7">
    <location>
        <begin position="172"/>
        <end position="217"/>
    </location>
</feature>
<dbReference type="InterPro" id="IPR036388">
    <property type="entry name" value="WH-like_DNA-bd_sf"/>
</dbReference>
<accession>A0A8J7SCJ5</accession>
<dbReference type="GO" id="GO:0016829">
    <property type="term" value="F:lyase activity"/>
    <property type="evidence" value="ECO:0007669"/>
    <property type="project" value="UniProtKB-KW"/>
</dbReference>
<evidence type="ECO:0000256" key="3">
    <source>
        <dbReference type="ARBA" id="ARBA00023457"/>
    </source>
</evidence>
<comment type="similarity">
    <text evidence="3">Belongs to the Ahb/Nir family.</text>
</comment>
<dbReference type="EC" id="4.1.1.111" evidence="4"/>
<organism evidence="8 9">
    <name type="scientific">Thermohalobaculum xanthum</name>
    <dbReference type="NCBI Taxonomy" id="2753746"/>
    <lineage>
        <taxon>Bacteria</taxon>
        <taxon>Pseudomonadati</taxon>
        <taxon>Pseudomonadota</taxon>
        <taxon>Alphaproteobacteria</taxon>
        <taxon>Rhodobacterales</taxon>
        <taxon>Paracoccaceae</taxon>
        <taxon>Thermohalobaculum</taxon>
    </lineage>
</organism>
<evidence type="ECO:0000256" key="4">
    <source>
        <dbReference type="ARBA" id="ARBA00023471"/>
    </source>
</evidence>
<dbReference type="Proteomes" id="UP000655420">
    <property type="component" value="Unassembled WGS sequence"/>
</dbReference>
<evidence type="ECO:0000313" key="9">
    <source>
        <dbReference type="Proteomes" id="UP000655420"/>
    </source>
</evidence>
<evidence type="ECO:0000259" key="7">
    <source>
        <dbReference type="Pfam" id="PF22451"/>
    </source>
</evidence>